<name>A0A6H5FUS7_PLAKH</name>
<keyword evidence="2" id="KW-0342">GTP-binding</keyword>
<dbReference type="InParanoid" id="A0A6H5FUS7"/>
<gene>
    <name evidence="3" type="ORF">PKNH_0000900</name>
</gene>
<dbReference type="AlphaFoldDB" id="A0A6H5FUS7"/>
<dbReference type="VEuPathDB" id="PlasmoDB:PKNH_0000900"/>
<evidence type="ECO:0000313" key="4">
    <source>
        <dbReference type="Proteomes" id="UP000031513"/>
    </source>
</evidence>
<reference evidence="3" key="1">
    <citation type="submission" date="2020-02" db="EMBL/GenBank/DDBJ databases">
        <authorList>
            <consortium name="Pathogen Informatics"/>
        </authorList>
    </citation>
    <scope>NUCLEOTIDE SEQUENCE [LARGE SCALE GENOMIC DNA]</scope>
    <source>
        <strain evidence="3">H</strain>
    </source>
</reference>
<dbReference type="GeneID" id="62347956"/>
<comment type="caution">
    <text evidence="3">The sequence shown here is derived from an EMBL/GenBank/DDBJ whole genome shotgun (WGS) entry which is preliminary data.</text>
</comment>
<evidence type="ECO:0000256" key="2">
    <source>
        <dbReference type="ARBA" id="ARBA00023134"/>
    </source>
</evidence>
<dbReference type="SUPFAM" id="SSF55307">
    <property type="entry name" value="Tubulin C-terminal domain-like"/>
    <property type="match status" value="1"/>
</dbReference>
<dbReference type="RefSeq" id="XP_038970103.1">
    <property type="nucleotide sequence ID" value="XM_039113437.1"/>
</dbReference>
<dbReference type="InterPro" id="IPR008280">
    <property type="entry name" value="Tub_FtsZ_C"/>
</dbReference>
<keyword evidence="1" id="KW-0547">Nucleotide-binding</keyword>
<dbReference type="Proteomes" id="UP000031513">
    <property type="component" value="Unassembled WGS sequence"/>
</dbReference>
<dbReference type="OrthoDB" id="10250004at2759"/>
<evidence type="ECO:0000256" key="1">
    <source>
        <dbReference type="ARBA" id="ARBA00022741"/>
    </source>
</evidence>
<dbReference type="GO" id="GO:0005525">
    <property type="term" value="F:GTP binding"/>
    <property type="evidence" value="ECO:0007669"/>
    <property type="project" value="UniProtKB-KW"/>
</dbReference>
<protein>
    <submittedName>
        <fullName evidence="3">Delta tubulin, putative</fullName>
    </submittedName>
</protein>
<evidence type="ECO:0000313" key="3">
    <source>
        <dbReference type="EMBL" id="CAA9991371.1"/>
    </source>
</evidence>
<keyword evidence="4" id="KW-1185">Reference proteome</keyword>
<organism evidence="3 4">
    <name type="scientific">Plasmodium knowlesi (strain H)</name>
    <dbReference type="NCBI Taxonomy" id="5851"/>
    <lineage>
        <taxon>Eukaryota</taxon>
        <taxon>Sar</taxon>
        <taxon>Alveolata</taxon>
        <taxon>Apicomplexa</taxon>
        <taxon>Aconoidasida</taxon>
        <taxon>Haemosporida</taxon>
        <taxon>Plasmodiidae</taxon>
        <taxon>Plasmodium</taxon>
        <taxon>Plasmodium (Plasmodium)</taxon>
    </lineage>
</organism>
<dbReference type="KEGG" id="pkn:PKNH_0000900"/>
<accession>A0A6H5FUS7</accession>
<dbReference type="EMBL" id="CADCXE010000005">
    <property type="protein sequence ID" value="CAA9991371.1"/>
    <property type="molecule type" value="Genomic_DNA"/>
</dbReference>
<sequence>MILRGELQENINFDLFKHHVLYNHKSLCPMEIYIDESRDFTYNSLAMVSNCLTPVPTLKRILQNAKMLYGTNAYMYQYNSYGVSHDHVHNSLIAMDQVISGYEGLSCEV</sequence>
<proteinExistence type="predicted"/>